<sequence>MFAIIQKTRRDSNTRLDMVAGAEWTLKQGSGM</sequence>
<dbReference type="HOGENOM" id="CLU_3392421_0_0_1"/>
<dbReference type="EMBL" id="KK033736">
    <property type="protein sequence ID" value="EXL65135.1"/>
    <property type="molecule type" value="Genomic_DNA"/>
</dbReference>
<dbReference type="AlphaFoldDB" id="X0GZ08"/>
<reference evidence="1" key="1">
    <citation type="submission" date="2011-11" db="EMBL/GenBank/DDBJ databases">
        <title>The Genome Sequence of Fusarium oxysporum PHW808.</title>
        <authorList>
            <consortium name="The Broad Institute Genome Sequencing Platform"/>
            <person name="Ma L.-J."/>
            <person name="Gale L.R."/>
            <person name="Schwartz D.C."/>
            <person name="Zhou S."/>
            <person name="Corby-Kistler H."/>
            <person name="Young S.K."/>
            <person name="Zeng Q."/>
            <person name="Gargeya S."/>
            <person name="Fitzgerald M."/>
            <person name="Haas B."/>
            <person name="Abouelleil A."/>
            <person name="Alvarado L."/>
            <person name="Arachchi H.M."/>
            <person name="Berlin A."/>
            <person name="Brown A."/>
            <person name="Chapman S.B."/>
            <person name="Chen Z."/>
            <person name="Dunbar C."/>
            <person name="Freedman E."/>
            <person name="Gearin G."/>
            <person name="Goldberg J."/>
            <person name="Griggs A."/>
            <person name="Gujja S."/>
            <person name="Heiman D."/>
            <person name="Howarth C."/>
            <person name="Larson L."/>
            <person name="Lui A."/>
            <person name="MacDonald P.J.P."/>
            <person name="Montmayeur A."/>
            <person name="Murphy C."/>
            <person name="Neiman D."/>
            <person name="Pearson M."/>
            <person name="Priest M."/>
            <person name="Roberts A."/>
            <person name="Saif S."/>
            <person name="Shea T."/>
            <person name="Shenoy N."/>
            <person name="Sisk P."/>
            <person name="Stolte C."/>
            <person name="Sykes S."/>
            <person name="Wortman J."/>
            <person name="Nusbaum C."/>
            <person name="Birren B."/>
        </authorList>
    </citation>
    <scope>NUCLEOTIDE SEQUENCE [LARGE SCALE GENOMIC DNA]</scope>
    <source>
        <strain evidence="1">54008</strain>
    </source>
</reference>
<organism evidence="1">
    <name type="scientific">Fusarium oxysporum f. sp. conglutinans race 2 54008</name>
    <dbReference type="NCBI Taxonomy" id="1089457"/>
    <lineage>
        <taxon>Eukaryota</taxon>
        <taxon>Fungi</taxon>
        <taxon>Dikarya</taxon>
        <taxon>Ascomycota</taxon>
        <taxon>Pezizomycotina</taxon>
        <taxon>Sordariomycetes</taxon>
        <taxon>Hypocreomycetidae</taxon>
        <taxon>Hypocreales</taxon>
        <taxon>Nectriaceae</taxon>
        <taxon>Fusarium</taxon>
        <taxon>Fusarium oxysporum species complex</taxon>
    </lineage>
</organism>
<name>X0GZ08_FUSOX</name>
<gene>
    <name evidence="1" type="ORF">FOPG_18629</name>
</gene>
<dbReference type="Proteomes" id="UP000030676">
    <property type="component" value="Unassembled WGS sequence"/>
</dbReference>
<accession>X0GZ08</accession>
<protein>
    <submittedName>
        <fullName evidence="1">Uncharacterized protein</fullName>
    </submittedName>
</protein>
<reference evidence="1" key="2">
    <citation type="submission" date="2014-03" db="EMBL/GenBank/DDBJ databases">
        <title>The Genome Annotation of Fusarium oxysporum PHW808.</title>
        <authorList>
            <consortium name="The Broad Institute Genomics Platform"/>
            <person name="Ma L.-J."/>
            <person name="Corby-Kistler H."/>
            <person name="Broz K."/>
            <person name="Gale L.R."/>
            <person name="Jonkers W."/>
            <person name="O'Donnell K."/>
            <person name="Ploetz R."/>
            <person name="Steinberg C."/>
            <person name="Schwartz D.C."/>
            <person name="VanEtten H."/>
            <person name="Zhou S."/>
            <person name="Young S.K."/>
            <person name="Zeng Q."/>
            <person name="Gargeya S."/>
            <person name="Fitzgerald M."/>
            <person name="Abouelleil A."/>
            <person name="Alvarado L."/>
            <person name="Chapman S.B."/>
            <person name="Gainer-Dewar J."/>
            <person name="Goldberg J."/>
            <person name="Griggs A."/>
            <person name="Gujja S."/>
            <person name="Hansen M."/>
            <person name="Howarth C."/>
            <person name="Imamovic A."/>
            <person name="Ireland A."/>
            <person name="Larimer J."/>
            <person name="McCowan C."/>
            <person name="Murphy C."/>
            <person name="Pearson M."/>
            <person name="Poon T.W."/>
            <person name="Priest M."/>
            <person name="Roberts A."/>
            <person name="Saif S."/>
            <person name="Shea T."/>
            <person name="Sykes S."/>
            <person name="Wortman J."/>
            <person name="Nusbaum C."/>
            <person name="Birren B."/>
        </authorList>
    </citation>
    <scope>NUCLEOTIDE SEQUENCE</scope>
    <source>
        <strain evidence="1">54008</strain>
    </source>
</reference>
<evidence type="ECO:0000313" key="1">
    <source>
        <dbReference type="EMBL" id="EXL65135.1"/>
    </source>
</evidence>
<proteinExistence type="predicted"/>